<dbReference type="EMBL" id="BKCJ011524814">
    <property type="protein sequence ID" value="GFD39927.1"/>
    <property type="molecule type" value="Genomic_DNA"/>
</dbReference>
<feature type="non-terminal residue" evidence="2">
    <location>
        <position position="1"/>
    </location>
</feature>
<evidence type="ECO:0000313" key="2">
    <source>
        <dbReference type="EMBL" id="GFD39927.1"/>
    </source>
</evidence>
<organism evidence="2">
    <name type="scientific">Tanacetum cinerariifolium</name>
    <name type="common">Dalmatian daisy</name>
    <name type="synonym">Chrysanthemum cinerariifolium</name>
    <dbReference type="NCBI Taxonomy" id="118510"/>
    <lineage>
        <taxon>Eukaryota</taxon>
        <taxon>Viridiplantae</taxon>
        <taxon>Streptophyta</taxon>
        <taxon>Embryophyta</taxon>
        <taxon>Tracheophyta</taxon>
        <taxon>Spermatophyta</taxon>
        <taxon>Magnoliopsida</taxon>
        <taxon>eudicotyledons</taxon>
        <taxon>Gunneridae</taxon>
        <taxon>Pentapetalae</taxon>
        <taxon>asterids</taxon>
        <taxon>campanulids</taxon>
        <taxon>Asterales</taxon>
        <taxon>Asteraceae</taxon>
        <taxon>Asteroideae</taxon>
        <taxon>Anthemideae</taxon>
        <taxon>Anthemidinae</taxon>
        <taxon>Tanacetum</taxon>
    </lineage>
</organism>
<feature type="region of interest" description="Disordered" evidence="1">
    <location>
        <begin position="1"/>
        <end position="45"/>
    </location>
</feature>
<comment type="caution">
    <text evidence="2">The sequence shown here is derived from an EMBL/GenBank/DDBJ whole genome shotgun (WGS) entry which is preliminary data.</text>
</comment>
<sequence length="45" mass="5143">LNNGKQHENTKVSDESISREHPLGFTPKEDDKELDHVDDNISEPK</sequence>
<name>A0A699VXF5_TANCI</name>
<proteinExistence type="predicted"/>
<evidence type="ECO:0000256" key="1">
    <source>
        <dbReference type="SAM" id="MobiDB-lite"/>
    </source>
</evidence>
<accession>A0A699VXF5</accession>
<gene>
    <name evidence="2" type="ORF">Tci_911896</name>
</gene>
<protein>
    <submittedName>
        <fullName evidence="2">Uncharacterized protein</fullName>
    </submittedName>
</protein>
<dbReference type="AlphaFoldDB" id="A0A699VXF5"/>
<reference evidence="2" key="1">
    <citation type="journal article" date="2019" name="Sci. Rep.">
        <title>Draft genome of Tanacetum cinerariifolium, the natural source of mosquito coil.</title>
        <authorList>
            <person name="Yamashiro T."/>
            <person name="Shiraishi A."/>
            <person name="Satake H."/>
            <person name="Nakayama K."/>
        </authorList>
    </citation>
    <scope>NUCLEOTIDE SEQUENCE</scope>
</reference>